<dbReference type="Pfam" id="PF01636">
    <property type="entry name" value="APH"/>
    <property type="match status" value="1"/>
</dbReference>
<evidence type="ECO:0000313" key="2">
    <source>
        <dbReference type="EMBL" id="ANH39198.1"/>
    </source>
</evidence>
<dbReference type="InterPro" id="IPR011009">
    <property type="entry name" value="Kinase-like_dom_sf"/>
</dbReference>
<organism evidence="2 3">
    <name type="scientific">Nocardioides dokdonensis FR1436</name>
    <dbReference type="NCBI Taxonomy" id="1300347"/>
    <lineage>
        <taxon>Bacteria</taxon>
        <taxon>Bacillati</taxon>
        <taxon>Actinomycetota</taxon>
        <taxon>Actinomycetes</taxon>
        <taxon>Propionibacteriales</taxon>
        <taxon>Nocardioidaceae</taxon>
        <taxon>Nocardioides</taxon>
    </lineage>
</organism>
<dbReference type="SUPFAM" id="SSF56112">
    <property type="entry name" value="Protein kinase-like (PK-like)"/>
    <property type="match status" value="1"/>
</dbReference>
<dbReference type="OrthoDB" id="115252at2"/>
<dbReference type="KEGG" id="ndk:I601_2782"/>
<dbReference type="PATRIC" id="fig|1300347.3.peg.2779"/>
<dbReference type="RefSeq" id="WP_068110746.1">
    <property type="nucleotide sequence ID" value="NZ_CP015079.1"/>
</dbReference>
<name>A0A1A9GLP9_9ACTN</name>
<gene>
    <name evidence="2" type="ORF">I601_2782</name>
</gene>
<protein>
    <recommendedName>
        <fullName evidence="1">Aminoglycoside phosphotransferase domain-containing protein</fullName>
    </recommendedName>
</protein>
<dbReference type="Proteomes" id="UP000077868">
    <property type="component" value="Chromosome"/>
</dbReference>
<accession>A0A1A9GLP9</accession>
<dbReference type="AlphaFoldDB" id="A0A1A9GLP9"/>
<dbReference type="InterPro" id="IPR002575">
    <property type="entry name" value="Aminoglycoside_PTrfase"/>
</dbReference>
<evidence type="ECO:0000313" key="3">
    <source>
        <dbReference type="Proteomes" id="UP000077868"/>
    </source>
</evidence>
<feature type="domain" description="Aminoglycoside phosphotransferase" evidence="1">
    <location>
        <begin position="43"/>
        <end position="250"/>
    </location>
</feature>
<dbReference type="EMBL" id="CP015079">
    <property type="protein sequence ID" value="ANH39198.1"/>
    <property type="molecule type" value="Genomic_DNA"/>
</dbReference>
<dbReference type="STRING" id="1300347.I601_2782"/>
<reference evidence="2 3" key="1">
    <citation type="submission" date="2016-03" db="EMBL/GenBank/DDBJ databases">
        <title>Complete genome sequence of a soil Actinobacterium, Nocardioides dokdonensis FR1436.</title>
        <authorList>
            <person name="Kwon S.-K."/>
            <person name="Kim K."/>
            <person name="Kim J.F."/>
        </authorList>
    </citation>
    <scope>NUCLEOTIDE SEQUENCE [LARGE SCALE GENOMIC DNA]</scope>
    <source>
        <strain evidence="2 3">FR1436</strain>
    </source>
</reference>
<proteinExistence type="predicted"/>
<dbReference type="Gene3D" id="1.10.510.10">
    <property type="entry name" value="Transferase(Phosphotransferase) domain 1"/>
    <property type="match status" value="1"/>
</dbReference>
<sequence length="311" mass="33504">MHEQPEHVSDTEVLATVRAHWSAEVDAVTHLPMGSGGHHWQATSRGAPRLFVTLDRLGARHDATSLEGAYAGAAALAFAVDAVVAGLPTLAGRYTVPLADGALSVTPWVWGERAGDGPPATRADAEATARTLRRLHAARPAAGVPAWAQLVPASFASDLAEQLAPTWSTGPMAAPAQDLLRAHVTDVEAWTERYHTLAATARDRAWVATHGEPHSRNQLRSLTGRLLLVDWESLRVAPPERDLRILVDAGHADLVDADPLMLELFDLEWRLDEIDQLAARFAPAHTGDRDDVEALTALRFALTRPGAAYDT</sequence>
<keyword evidence="3" id="KW-1185">Reference proteome</keyword>
<evidence type="ECO:0000259" key="1">
    <source>
        <dbReference type="Pfam" id="PF01636"/>
    </source>
</evidence>